<dbReference type="Gene3D" id="1.10.630.10">
    <property type="entry name" value="Cytochrome P450"/>
    <property type="match status" value="1"/>
</dbReference>
<keyword evidence="8" id="KW-0492">Microsome</keyword>
<dbReference type="Proteomes" id="UP001497644">
    <property type="component" value="Chromosome 7"/>
</dbReference>
<evidence type="ECO:0000256" key="4">
    <source>
        <dbReference type="ARBA" id="ARBA00010617"/>
    </source>
</evidence>
<dbReference type="InterPro" id="IPR001128">
    <property type="entry name" value="Cyt_P450"/>
</dbReference>
<dbReference type="Pfam" id="PF00067">
    <property type="entry name" value="p450"/>
    <property type="match status" value="1"/>
</dbReference>
<keyword evidence="5 13" id="KW-0349">Heme</keyword>
<keyword evidence="17" id="KW-1185">Reference proteome</keyword>
<sequence length="520" mass="59697">MDTWILLSLLTGTIAVYYYFFKDLNFFKKHGILHIPPWPVVGNMAPAFLRQLSVAEIVQNIYNLNQDAKYVGFFDSMNPVVMIRDPDLIKSIGVKNFESFPDRRPFIDEDNDPLLGKHIGTLRGEKWRDVRALLSPAFTSSKMKAMFKLMSDCAVNFADFLSKVPSNKNVMEMKDCFSRYANDVIATCAFGISVDSMRNRTNEFYIYGKDATTFNTLRIIKFYFIRSMPAIMNMLGIKLIGNRIGQFFKDLVRSMIDTRDRQNIVRPDMLQLMMESRGKRGPGKELTIEDMTSQAFIFFFAGFDTVSTLMCFIVHEIAVNPSIQMKLRNEVDEVLKKTNGELTYEVLNEMQYLDAVINEALRLWPVANFVDRRCVQDFELPPALPGDKPFVVKKGTYIWFPIYGLHRDPKYFEKPDEFYPERFLDENKKSFNTNAYIPFGLGPRICIGNRFALLETKVVIFHLLARCELKPCAKTCHPMRLSKGAFAMIAEGGFWLKIQARSDASISISVVNDDATDGHI</sequence>
<feature type="transmembrane region" description="Helical" evidence="15">
    <location>
        <begin position="296"/>
        <end position="319"/>
    </location>
</feature>
<evidence type="ECO:0000256" key="1">
    <source>
        <dbReference type="ARBA" id="ARBA00001971"/>
    </source>
</evidence>
<dbReference type="GO" id="GO:0005789">
    <property type="term" value="C:endoplasmic reticulum membrane"/>
    <property type="evidence" value="ECO:0007669"/>
    <property type="project" value="UniProtKB-SubCell"/>
</dbReference>
<dbReference type="InterPro" id="IPR002401">
    <property type="entry name" value="Cyt_P450_E_grp-I"/>
</dbReference>
<proteinExistence type="inferred from homology"/>
<evidence type="ECO:0000256" key="3">
    <source>
        <dbReference type="ARBA" id="ARBA00004406"/>
    </source>
</evidence>
<dbReference type="GO" id="GO:0020037">
    <property type="term" value="F:heme binding"/>
    <property type="evidence" value="ECO:0007669"/>
    <property type="project" value="InterPro"/>
</dbReference>
<dbReference type="GO" id="GO:0005506">
    <property type="term" value="F:iron ion binding"/>
    <property type="evidence" value="ECO:0007669"/>
    <property type="project" value="InterPro"/>
</dbReference>
<evidence type="ECO:0000256" key="13">
    <source>
        <dbReference type="PIRSR" id="PIRSR602401-1"/>
    </source>
</evidence>
<dbReference type="GO" id="GO:0016705">
    <property type="term" value="F:oxidoreductase activity, acting on paired donors, with incorporation or reduction of molecular oxygen"/>
    <property type="evidence" value="ECO:0007669"/>
    <property type="project" value="InterPro"/>
</dbReference>
<keyword evidence="15" id="KW-1133">Transmembrane helix</keyword>
<evidence type="ECO:0000256" key="2">
    <source>
        <dbReference type="ARBA" id="ARBA00004174"/>
    </source>
</evidence>
<evidence type="ECO:0000256" key="15">
    <source>
        <dbReference type="SAM" id="Phobius"/>
    </source>
</evidence>
<feature type="binding site" description="axial binding residue" evidence="13">
    <location>
        <position position="446"/>
    </location>
    <ligand>
        <name>heme</name>
        <dbReference type="ChEBI" id="CHEBI:30413"/>
    </ligand>
    <ligandPart>
        <name>Fe</name>
        <dbReference type="ChEBI" id="CHEBI:18248"/>
    </ligandPart>
</feature>
<gene>
    <name evidence="16" type="ORF">LPLAT_LOCUS11870</name>
</gene>
<accession>A0AAV2P4F1</accession>
<evidence type="ECO:0000313" key="16">
    <source>
        <dbReference type="EMBL" id="CAL1686494.1"/>
    </source>
</evidence>
<evidence type="ECO:0000256" key="9">
    <source>
        <dbReference type="ARBA" id="ARBA00023002"/>
    </source>
</evidence>
<evidence type="ECO:0008006" key="18">
    <source>
        <dbReference type="Google" id="ProtNLM"/>
    </source>
</evidence>
<dbReference type="PANTHER" id="PTHR24292:SF54">
    <property type="entry name" value="CYP9F3-RELATED"/>
    <property type="match status" value="1"/>
</dbReference>
<keyword evidence="15" id="KW-0812">Transmembrane</keyword>
<evidence type="ECO:0000256" key="5">
    <source>
        <dbReference type="ARBA" id="ARBA00022617"/>
    </source>
</evidence>
<dbReference type="GO" id="GO:0004497">
    <property type="term" value="F:monooxygenase activity"/>
    <property type="evidence" value="ECO:0007669"/>
    <property type="project" value="UniProtKB-KW"/>
</dbReference>
<keyword evidence="6 13" id="KW-0479">Metal-binding</keyword>
<reference evidence="16" key="1">
    <citation type="submission" date="2024-04" db="EMBL/GenBank/DDBJ databases">
        <authorList>
            <consortium name="Molecular Ecology Group"/>
        </authorList>
    </citation>
    <scope>NUCLEOTIDE SEQUENCE</scope>
</reference>
<organism evidence="16 17">
    <name type="scientific">Lasius platythorax</name>
    <dbReference type="NCBI Taxonomy" id="488582"/>
    <lineage>
        <taxon>Eukaryota</taxon>
        <taxon>Metazoa</taxon>
        <taxon>Ecdysozoa</taxon>
        <taxon>Arthropoda</taxon>
        <taxon>Hexapoda</taxon>
        <taxon>Insecta</taxon>
        <taxon>Pterygota</taxon>
        <taxon>Neoptera</taxon>
        <taxon>Endopterygota</taxon>
        <taxon>Hymenoptera</taxon>
        <taxon>Apocrita</taxon>
        <taxon>Aculeata</taxon>
        <taxon>Formicoidea</taxon>
        <taxon>Formicidae</taxon>
        <taxon>Formicinae</taxon>
        <taxon>Lasius</taxon>
        <taxon>Lasius</taxon>
    </lineage>
</organism>
<dbReference type="PRINTS" id="PR00463">
    <property type="entry name" value="EP450I"/>
</dbReference>
<evidence type="ECO:0000256" key="14">
    <source>
        <dbReference type="RuleBase" id="RU000461"/>
    </source>
</evidence>
<dbReference type="CDD" id="cd11056">
    <property type="entry name" value="CYP6-like"/>
    <property type="match status" value="1"/>
</dbReference>
<comment type="similarity">
    <text evidence="4 14">Belongs to the cytochrome P450 family.</text>
</comment>
<evidence type="ECO:0000256" key="7">
    <source>
        <dbReference type="ARBA" id="ARBA00022824"/>
    </source>
</evidence>
<evidence type="ECO:0000256" key="11">
    <source>
        <dbReference type="ARBA" id="ARBA00023033"/>
    </source>
</evidence>
<dbReference type="FunFam" id="1.10.630.10:FF:000042">
    <property type="entry name" value="Cytochrome P450"/>
    <property type="match status" value="1"/>
</dbReference>
<comment type="cofactor">
    <cofactor evidence="1 13">
        <name>heme</name>
        <dbReference type="ChEBI" id="CHEBI:30413"/>
    </cofactor>
</comment>
<keyword evidence="9 14" id="KW-0560">Oxidoreductase</keyword>
<dbReference type="InterPro" id="IPR050476">
    <property type="entry name" value="Insect_CytP450_Detox"/>
</dbReference>
<evidence type="ECO:0000256" key="12">
    <source>
        <dbReference type="ARBA" id="ARBA00023136"/>
    </source>
</evidence>
<dbReference type="EMBL" id="OZ034830">
    <property type="protein sequence ID" value="CAL1686494.1"/>
    <property type="molecule type" value="Genomic_DNA"/>
</dbReference>
<evidence type="ECO:0000256" key="6">
    <source>
        <dbReference type="ARBA" id="ARBA00022723"/>
    </source>
</evidence>
<dbReference type="AlphaFoldDB" id="A0AAV2P4F1"/>
<protein>
    <recommendedName>
        <fullName evidence="18">Cytochrome P450</fullName>
    </recommendedName>
</protein>
<dbReference type="InterPro" id="IPR036396">
    <property type="entry name" value="Cyt_P450_sf"/>
</dbReference>
<dbReference type="InterPro" id="IPR017972">
    <property type="entry name" value="Cyt_P450_CS"/>
</dbReference>
<dbReference type="PANTHER" id="PTHR24292">
    <property type="entry name" value="CYTOCHROME P450"/>
    <property type="match status" value="1"/>
</dbReference>
<evidence type="ECO:0000256" key="10">
    <source>
        <dbReference type="ARBA" id="ARBA00023004"/>
    </source>
</evidence>
<comment type="subcellular location">
    <subcellularLocation>
        <location evidence="3">Endoplasmic reticulum membrane</location>
        <topology evidence="3">Peripheral membrane protein</topology>
    </subcellularLocation>
    <subcellularLocation>
        <location evidence="2">Microsome membrane</location>
        <topology evidence="2">Peripheral membrane protein</topology>
    </subcellularLocation>
</comment>
<dbReference type="PROSITE" id="PS00086">
    <property type="entry name" value="CYTOCHROME_P450"/>
    <property type="match status" value="1"/>
</dbReference>
<keyword evidence="11 14" id="KW-0503">Monooxygenase</keyword>
<dbReference type="SUPFAM" id="SSF48264">
    <property type="entry name" value="Cytochrome P450"/>
    <property type="match status" value="1"/>
</dbReference>
<evidence type="ECO:0000256" key="8">
    <source>
        <dbReference type="ARBA" id="ARBA00022848"/>
    </source>
</evidence>
<keyword evidence="10 13" id="KW-0408">Iron</keyword>
<keyword evidence="12 15" id="KW-0472">Membrane</keyword>
<keyword evidence="7" id="KW-0256">Endoplasmic reticulum</keyword>
<dbReference type="PRINTS" id="PR00385">
    <property type="entry name" value="P450"/>
</dbReference>
<name>A0AAV2P4F1_9HYME</name>
<evidence type="ECO:0000313" key="17">
    <source>
        <dbReference type="Proteomes" id="UP001497644"/>
    </source>
</evidence>